<dbReference type="PRINTS" id="PR00992">
    <property type="entry name" value="ALARACEMASE"/>
</dbReference>
<evidence type="ECO:0000313" key="6">
    <source>
        <dbReference type="EMBL" id="MET3644684.1"/>
    </source>
</evidence>
<sequence>MKASIHRPTVARVDVEAIADNFQQVMAHLSAETKGLAVVKANAYGHGVQQVARQLAPLVDGFCVSNIDEALDLRQSGIEAPILVLGVVPISVAQLAIDFNITLAVASLEWVYLLLETGLDLDNLIVHLKVDSGMGRIGFRNKTELETAQELLLENGASVQGIFTHFATADEQDQQQFEAQLAFFQELIRSLDSCPQLVHASNSATSIWHPETVFNAVRLGDVLYGLNPSGRTLEMPYPIQPALSLTSELVHVKQVESGAKVGYGGTYTASGEEWIGTVPIGYADGFIRKMQGFKVLVDGQFCPVVGRVSMDQITLRLPRSYPIGTRVTLIGEDNDQEITTQDWADYLQTINYEVVCLLSDRIPRVYD</sequence>
<accession>A0ABV2JNX7</accession>
<dbReference type="HAMAP" id="MF_01201">
    <property type="entry name" value="Ala_racemase"/>
    <property type="match status" value="1"/>
</dbReference>
<feature type="active site" description="Proton acceptor; specific for D-alanine" evidence="4">
    <location>
        <position position="40"/>
    </location>
</feature>
<organism evidence="6 7">
    <name type="scientific">Streptococcus gallinaceus</name>
    <dbReference type="NCBI Taxonomy" id="165758"/>
    <lineage>
        <taxon>Bacteria</taxon>
        <taxon>Bacillati</taxon>
        <taxon>Bacillota</taxon>
        <taxon>Bacilli</taxon>
        <taxon>Lactobacillales</taxon>
        <taxon>Streptococcaceae</taxon>
        <taxon>Streptococcus</taxon>
    </lineage>
</organism>
<evidence type="ECO:0000256" key="2">
    <source>
        <dbReference type="ARBA" id="ARBA00022898"/>
    </source>
</evidence>
<evidence type="ECO:0000256" key="3">
    <source>
        <dbReference type="ARBA" id="ARBA00023235"/>
    </source>
</evidence>
<dbReference type="SUPFAM" id="SSF51419">
    <property type="entry name" value="PLP-binding barrel"/>
    <property type="match status" value="1"/>
</dbReference>
<keyword evidence="3 4" id="KW-0413">Isomerase</keyword>
<reference evidence="6 7" key="1">
    <citation type="submission" date="2024-06" db="EMBL/GenBank/DDBJ databases">
        <title>Genomic Encyclopedia of Type Strains, Phase IV (KMG-IV): sequencing the most valuable type-strain genomes for metagenomic binning, comparative biology and taxonomic classification.</title>
        <authorList>
            <person name="Goeker M."/>
        </authorList>
    </citation>
    <scope>NUCLEOTIDE SEQUENCE [LARGE SCALE GENOMIC DNA]</scope>
    <source>
        <strain evidence="6 7">DSM 15349</strain>
    </source>
</reference>
<comment type="function">
    <text evidence="4">Catalyzes the interconversion of L-alanine and D-alanine. May also act on other amino acids.</text>
</comment>
<name>A0ABV2JNX7_9STRE</name>
<dbReference type="Gene3D" id="3.20.20.10">
    <property type="entry name" value="Alanine racemase"/>
    <property type="match status" value="1"/>
</dbReference>
<dbReference type="Pfam" id="PF01168">
    <property type="entry name" value="Ala_racemase_N"/>
    <property type="match status" value="1"/>
</dbReference>
<dbReference type="SUPFAM" id="SSF50621">
    <property type="entry name" value="Alanine racemase C-terminal domain-like"/>
    <property type="match status" value="1"/>
</dbReference>
<proteinExistence type="inferred from homology"/>
<dbReference type="InterPro" id="IPR029066">
    <property type="entry name" value="PLP-binding_barrel"/>
</dbReference>
<evidence type="ECO:0000259" key="5">
    <source>
        <dbReference type="SMART" id="SM01005"/>
    </source>
</evidence>
<dbReference type="EC" id="5.1.1.1" evidence="4"/>
<dbReference type="PANTHER" id="PTHR30511:SF0">
    <property type="entry name" value="ALANINE RACEMASE, CATABOLIC-RELATED"/>
    <property type="match status" value="1"/>
</dbReference>
<dbReference type="NCBIfam" id="TIGR00492">
    <property type="entry name" value="alr"/>
    <property type="match status" value="1"/>
</dbReference>
<feature type="domain" description="Alanine racemase C-terminal" evidence="5">
    <location>
        <begin position="242"/>
        <end position="367"/>
    </location>
</feature>
<dbReference type="InterPro" id="IPR001608">
    <property type="entry name" value="Ala_racemase_N"/>
</dbReference>
<protein>
    <recommendedName>
        <fullName evidence="4">Alanine racemase</fullName>
        <ecNumber evidence="4">5.1.1.1</ecNumber>
    </recommendedName>
</protein>
<dbReference type="RefSeq" id="WP_354281091.1">
    <property type="nucleotide sequence ID" value="NZ_JBEPMK010000004.1"/>
</dbReference>
<dbReference type="InterPro" id="IPR020622">
    <property type="entry name" value="Ala_racemase_pyridoxalP-BS"/>
</dbReference>
<comment type="cofactor">
    <cofactor evidence="1 4">
        <name>pyridoxal 5'-phosphate</name>
        <dbReference type="ChEBI" id="CHEBI:597326"/>
    </cofactor>
</comment>
<comment type="caution">
    <text evidence="6">The sequence shown here is derived from an EMBL/GenBank/DDBJ whole genome shotgun (WGS) entry which is preliminary data.</text>
</comment>
<evidence type="ECO:0000256" key="4">
    <source>
        <dbReference type="HAMAP-Rule" id="MF_01201"/>
    </source>
</evidence>
<dbReference type="Proteomes" id="UP001549055">
    <property type="component" value="Unassembled WGS sequence"/>
</dbReference>
<evidence type="ECO:0000313" key="7">
    <source>
        <dbReference type="Proteomes" id="UP001549055"/>
    </source>
</evidence>
<keyword evidence="2 4" id="KW-0663">Pyridoxal phosphate</keyword>
<keyword evidence="7" id="KW-1185">Reference proteome</keyword>
<dbReference type="InterPro" id="IPR011079">
    <property type="entry name" value="Ala_racemase_C"/>
</dbReference>
<dbReference type="CDD" id="cd00430">
    <property type="entry name" value="PLPDE_III_AR"/>
    <property type="match status" value="1"/>
</dbReference>
<dbReference type="PANTHER" id="PTHR30511">
    <property type="entry name" value="ALANINE RACEMASE"/>
    <property type="match status" value="1"/>
</dbReference>
<gene>
    <name evidence="6" type="ORF">ABID27_001311</name>
</gene>
<dbReference type="Gene3D" id="2.40.37.10">
    <property type="entry name" value="Lyase, Ornithine Decarboxylase, Chain A, domain 1"/>
    <property type="match status" value="1"/>
</dbReference>
<comment type="catalytic activity">
    <reaction evidence="4">
        <text>L-alanine = D-alanine</text>
        <dbReference type="Rhea" id="RHEA:20249"/>
        <dbReference type="ChEBI" id="CHEBI:57416"/>
        <dbReference type="ChEBI" id="CHEBI:57972"/>
        <dbReference type="EC" id="5.1.1.1"/>
    </reaction>
</comment>
<comment type="similarity">
    <text evidence="4">Belongs to the alanine racemase family.</text>
</comment>
<dbReference type="SMART" id="SM01005">
    <property type="entry name" value="Ala_racemase_C"/>
    <property type="match status" value="1"/>
</dbReference>
<feature type="binding site" evidence="4">
    <location>
        <position position="310"/>
    </location>
    <ligand>
        <name>substrate</name>
    </ligand>
</feature>
<dbReference type="InterPro" id="IPR000821">
    <property type="entry name" value="Ala_racemase"/>
</dbReference>
<feature type="binding site" evidence="4">
    <location>
        <position position="136"/>
    </location>
    <ligand>
        <name>substrate</name>
    </ligand>
</feature>
<feature type="active site" description="Proton acceptor; specific for L-alanine" evidence="4">
    <location>
        <position position="263"/>
    </location>
</feature>
<evidence type="ECO:0000256" key="1">
    <source>
        <dbReference type="ARBA" id="ARBA00001933"/>
    </source>
</evidence>
<dbReference type="Pfam" id="PF00842">
    <property type="entry name" value="Ala_racemase_C"/>
    <property type="match status" value="1"/>
</dbReference>
<dbReference type="GO" id="GO:0008784">
    <property type="term" value="F:alanine racemase activity"/>
    <property type="evidence" value="ECO:0007669"/>
    <property type="project" value="UniProtKB-EC"/>
</dbReference>
<comment type="pathway">
    <text evidence="4">Amino-acid biosynthesis; D-alanine biosynthesis; D-alanine from L-alanine: step 1/1.</text>
</comment>
<dbReference type="EMBL" id="JBEPMK010000004">
    <property type="protein sequence ID" value="MET3644684.1"/>
    <property type="molecule type" value="Genomic_DNA"/>
</dbReference>
<dbReference type="InterPro" id="IPR009006">
    <property type="entry name" value="Ala_racemase/Decarboxylase_C"/>
</dbReference>
<feature type="modified residue" description="N6-(pyridoxal phosphate)lysine" evidence="4">
    <location>
        <position position="40"/>
    </location>
</feature>
<dbReference type="PROSITE" id="PS00395">
    <property type="entry name" value="ALANINE_RACEMASE"/>
    <property type="match status" value="1"/>
</dbReference>